<dbReference type="PROSITE" id="PS50937">
    <property type="entry name" value="HTH_MERR_2"/>
    <property type="match status" value="1"/>
</dbReference>
<dbReference type="Gene3D" id="1.10.1660.10">
    <property type="match status" value="1"/>
</dbReference>
<comment type="caution">
    <text evidence="3">The sequence shown here is derived from an EMBL/GenBank/DDBJ whole genome shotgun (WGS) entry which is preliminary data.</text>
</comment>
<keyword evidence="1" id="KW-0238">DNA-binding</keyword>
<proteinExistence type="predicted"/>
<dbReference type="SMART" id="SM00422">
    <property type="entry name" value="HTH_MERR"/>
    <property type="match status" value="1"/>
</dbReference>
<dbReference type="STRING" id="1108044.GOOTI_082_00470"/>
<evidence type="ECO:0000259" key="2">
    <source>
        <dbReference type="PROSITE" id="PS50937"/>
    </source>
</evidence>
<dbReference type="Pfam" id="PF13411">
    <property type="entry name" value="MerR_1"/>
    <property type="match status" value="1"/>
</dbReference>
<dbReference type="EMBL" id="BAFB01000082">
    <property type="protein sequence ID" value="GAB33817.1"/>
    <property type="molecule type" value="Genomic_DNA"/>
</dbReference>
<feature type="domain" description="HTH merR-type" evidence="2">
    <location>
        <begin position="10"/>
        <end position="78"/>
    </location>
</feature>
<reference evidence="3" key="1">
    <citation type="submission" date="2012-02" db="EMBL/GenBank/DDBJ databases">
        <title>Whole genome shotgun sequence of Gordonia otitidis NBRC 100426.</title>
        <authorList>
            <person name="Yoshida I."/>
            <person name="Hosoyama A."/>
            <person name="Tsuchikane K."/>
            <person name="Katsumata H."/>
            <person name="Yamazaki S."/>
            <person name="Fujita N."/>
        </authorList>
    </citation>
    <scope>NUCLEOTIDE SEQUENCE [LARGE SCALE GENOMIC DNA]</scope>
    <source>
        <strain evidence="3">NBRC 100426</strain>
    </source>
</reference>
<protein>
    <submittedName>
        <fullName evidence="3">MerR family transcriptional regulator</fullName>
    </submittedName>
</protein>
<evidence type="ECO:0000313" key="4">
    <source>
        <dbReference type="Proteomes" id="UP000005038"/>
    </source>
</evidence>
<evidence type="ECO:0000256" key="1">
    <source>
        <dbReference type="ARBA" id="ARBA00023125"/>
    </source>
</evidence>
<sequence>MSSDDKGTTEYRIDDLARAAGTTTRNVRGYQDRGLLPRPLRRGRIAIYTDLHLDRLKVINDLLRRGFTIRHIGEFLSGIQRGDDLADVLGLREVVAAPWGNTTKGSVSADELRELLNNSNPAYLTRLIDLGLISPEGPSDPPTSFTVLDQETINAYARLVRRGVTLNSILSVHEKLSTDMDSAAESLISAGRGTIAEEYKDGWIPQTPAESDWARDLLVELRRAGSTIAHNTLDRALDRDMARQLGDYLAIAERDEPSGNDDRRQSSG</sequence>
<evidence type="ECO:0000313" key="3">
    <source>
        <dbReference type="EMBL" id="GAB33817.1"/>
    </source>
</evidence>
<dbReference type="PANTHER" id="PTHR30204">
    <property type="entry name" value="REDOX-CYCLING DRUG-SENSING TRANSCRIPTIONAL ACTIVATOR SOXR"/>
    <property type="match status" value="1"/>
</dbReference>
<organism evidence="3 4">
    <name type="scientific">Gordonia otitidis (strain DSM 44809 / CCUG 52243 / JCM 12355 / NBRC 100426 / IFM 10032)</name>
    <dbReference type="NCBI Taxonomy" id="1108044"/>
    <lineage>
        <taxon>Bacteria</taxon>
        <taxon>Bacillati</taxon>
        <taxon>Actinomycetota</taxon>
        <taxon>Actinomycetes</taxon>
        <taxon>Mycobacteriales</taxon>
        <taxon>Gordoniaceae</taxon>
        <taxon>Gordonia</taxon>
    </lineage>
</organism>
<dbReference type="InterPro" id="IPR009061">
    <property type="entry name" value="DNA-bd_dom_put_sf"/>
</dbReference>
<gene>
    <name evidence="3" type="ORF">GOOTI_082_00470</name>
</gene>
<dbReference type="GO" id="GO:0003677">
    <property type="term" value="F:DNA binding"/>
    <property type="evidence" value="ECO:0007669"/>
    <property type="project" value="UniProtKB-KW"/>
</dbReference>
<dbReference type="Proteomes" id="UP000005038">
    <property type="component" value="Unassembled WGS sequence"/>
</dbReference>
<keyword evidence="4" id="KW-1185">Reference proteome</keyword>
<dbReference type="PANTHER" id="PTHR30204:SF93">
    <property type="entry name" value="HTH MERR-TYPE DOMAIN-CONTAINING PROTEIN"/>
    <property type="match status" value="1"/>
</dbReference>
<dbReference type="SUPFAM" id="SSF46955">
    <property type="entry name" value="Putative DNA-binding domain"/>
    <property type="match status" value="1"/>
</dbReference>
<dbReference type="AlphaFoldDB" id="H5TK09"/>
<dbReference type="RefSeq" id="WP_007238061.1">
    <property type="nucleotide sequence ID" value="NZ_BAFB01000082.1"/>
</dbReference>
<dbReference type="InterPro" id="IPR047057">
    <property type="entry name" value="MerR_fam"/>
</dbReference>
<name>H5TK09_GORO1</name>
<dbReference type="InterPro" id="IPR000551">
    <property type="entry name" value="MerR-type_HTH_dom"/>
</dbReference>
<dbReference type="GO" id="GO:0003700">
    <property type="term" value="F:DNA-binding transcription factor activity"/>
    <property type="evidence" value="ECO:0007669"/>
    <property type="project" value="InterPro"/>
</dbReference>
<dbReference type="OrthoDB" id="3830374at2"/>
<accession>H5TK09</accession>